<keyword evidence="2" id="KW-1185">Reference proteome</keyword>
<dbReference type="Proteomes" id="UP001165289">
    <property type="component" value="Unassembled WGS sequence"/>
</dbReference>
<accession>A0AAV7JU38</accession>
<evidence type="ECO:0000313" key="2">
    <source>
        <dbReference type="Proteomes" id="UP001165289"/>
    </source>
</evidence>
<dbReference type="AlphaFoldDB" id="A0AAV7JU38"/>
<dbReference type="PANTHER" id="PTHR45913">
    <property type="entry name" value="EPM2A-INTERACTING PROTEIN 1"/>
    <property type="match status" value="1"/>
</dbReference>
<protein>
    <submittedName>
        <fullName evidence="1">General transcription factor II-I repeat domain-containing protein 2B-like</fullName>
    </submittedName>
</protein>
<dbReference type="PANTHER" id="PTHR45913:SF9">
    <property type="entry name" value="GENERAL TRANSCRIPTION FACTOR II-I REPEAT DOMAIN-CONTAINING PROTEIN 2-LIKE-RELATED"/>
    <property type="match status" value="1"/>
</dbReference>
<organism evidence="1 2">
    <name type="scientific">Oopsacas minuta</name>
    <dbReference type="NCBI Taxonomy" id="111878"/>
    <lineage>
        <taxon>Eukaryota</taxon>
        <taxon>Metazoa</taxon>
        <taxon>Porifera</taxon>
        <taxon>Hexactinellida</taxon>
        <taxon>Hexasterophora</taxon>
        <taxon>Lyssacinosida</taxon>
        <taxon>Leucopsacidae</taxon>
        <taxon>Oopsacas</taxon>
    </lineage>
</organism>
<name>A0AAV7JU38_9METZ</name>
<comment type="caution">
    <text evidence="1">The sequence shown here is derived from an EMBL/GenBank/DDBJ whole genome shotgun (WGS) entry which is preliminary data.</text>
</comment>
<dbReference type="EMBL" id="JAKMXF010000299">
    <property type="protein sequence ID" value="KAI6652461.1"/>
    <property type="molecule type" value="Genomic_DNA"/>
</dbReference>
<sequence length="101" mass="11575">MHQSLATNLSADEKTKKIEALKKELRDNKSVFLKFHDAGEKPMHASYAVANKIARDSKSFSDYELIKECIDEVIKIMCPDKLQEFERVFCQGGLLLDELKI</sequence>
<evidence type="ECO:0000313" key="1">
    <source>
        <dbReference type="EMBL" id="KAI6652461.1"/>
    </source>
</evidence>
<reference evidence="1 2" key="1">
    <citation type="journal article" date="2023" name="BMC Biol.">
        <title>The compact genome of the sponge Oopsacas minuta (Hexactinellida) is lacking key metazoan core genes.</title>
        <authorList>
            <person name="Santini S."/>
            <person name="Schenkelaars Q."/>
            <person name="Jourda C."/>
            <person name="Duchesne M."/>
            <person name="Belahbib H."/>
            <person name="Rocher C."/>
            <person name="Selva M."/>
            <person name="Riesgo A."/>
            <person name="Vervoort M."/>
            <person name="Leys S.P."/>
            <person name="Kodjabachian L."/>
            <person name="Le Bivic A."/>
            <person name="Borchiellini C."/>
            <person name="Claverie J.M."/>
            <person name="Renard E."/>
        </authorList>
    </citation>
    <scope>NUCLEOTIDE SEQUENCE [LARGE SCALE GENOMIC DNA]</scope>
    <source>
        <strain evidence="1">SPO-2</strain>
    </source>
</reference>
<proteinExistence type="predicted"/>
<gene>
    <name evidence="1" type="ORF">LOD99_7475</name>
</gene>